<organism evidence="2 3">
    <name type="scientific">Sphaerisporangium rubeum</name>
    <dbReference type="NCBI Taxonomy" id="321317"/>
    <lineage>
        <taxon>Bacteria</taxon>
        <taxon>Bacillati</taxon>
        <taxon>Actinomycetota</taxon>
        <taxon>Actinomycetes</taxon>
        <taxon>Streptosporangiales</taxon>
        <taxon>Streptosporangiaceae</taxon>
        <taxon>Sphaerisporangium</taxon>
    </lineage>
</organism>
<evidence type="ECO:0000313" key="2">
    <source>
        <dbReference type="EMBL" id="MBB6475631.1"/>
    </source>
</evidence>
<gene>
    <name evidence="2" type="ORF">BJ992_005062</name>
</gene>
<feature type="compositionally biased region" description="Basic and acidic residues" evidence="1">
    <location>
        <begin position="1"/>
        <end position="33"/>
    </location>
</feature>
<evidence type="ECO:0000313" key="3">
    <source>
        <dbReference type="Proteomes" id="UP000555564"/>
    </source>
</evidence>
<sequence length="194" mass="20700">MTPHDPTPDHPGDDAPRDDISCDPSPRDDRDPPADPGPVPGTSPDIDDVLLLDEIRRLYTAADPVPPDLADLSRFAVDPHPADADLLRPRESLPLPAAAVRGPNDLRTLTFETSTLTIALTIAPLTPTTARLDGWIAPATPCHLTLRTPTETLTTTADPHGRFLFEHTPRGPAQLTVHDLGDEAPAAVSPALVL</sequence>
<dbReference type="RefSeq" id="WP_184985100.1">
    <property type="nucleotide sequence ID" value="NZ_BAAALO010000081.1"/>
</dbReference>
<dbReference type="EMBL" id="JACHIU010000001">
    <property type="protein sequence ID" value="MBB6475631.1"/>
    <property type="molecule type" value="Genomic_DNA"/>
</dbReference>
<dbReference type="AlphaFoldDB" id="A0A7X0II39"/>
<name>A0A7X0II39_9ACTN</name>
<protein>
    <recommendedName>
        <fullName evidence="4">Carboxypeptidase regulatory-like domain-containing protein</fullName>
    </recommendedName>
</protein>
<evidence type="ECO:0008006" key="4">
    <source>
        <dbReference type="Google" id="ProtNLM"/>
    </source>
</evidence>
<feature type="region of interest" description="Disordered" evidence="1">
    <location>
        <begin position="1"/>
        <end position="47"/>
    </location>
</feature>
<accession>A0A7X0II39</accession>
<dbReference type="Proteomes" id="UP000555564">
    <property type="component" value="Unassembled WGS sequence"/>
</dbReference>
<reference evidence="2 3" key="1">
    <citation type="submission" date="2020-08" db="EMBL/GenBank/DDBJ databases">
        <title>Sequencing the genomes of 1000 actinobacteria strains.</title>
        <authorList>
            <person name="Klenk H.-P."/>
        </authorList>
    </citation>
    <scope>NUCLEOTIDE SEQUENCE [LARGE SCALE GENOMIC DNA]</scope>
    <source>
        <strain evidence="2 3">DSM 44936</strain>
    </source>
</reference>
<comment type="caution">
    <text evidence="2">The sequence shown here is derived from an EMBL/GenBank/DDBJ whole genome shotgun (WGS) entry which is preliminary data.</text>
</comment>
<evidence type="ECO:0000256" key="1">
    <source>
        <dbReference type="SAM" id="MobiDB-lite"/>
    </source>
</evidence>
<proteinExistence type="predicted"/>
<keyword evidence="3" id="KW-1185">Reference proteome</keyword>